<evidence type="ECO:0000256" key="2">
    <source>
        <dbReference type="SAM" id="SignalP"/>
    </source>
</evidence>
<dbReference type="Proteomes" id="UP000032721">
    <property type="component" value="Chromosome"/>
</dbReference>
<evidence type="ECO:0000313" key="5">
    <source>
        <dbReference type="EMBL" id="TYP09184.1"/>
    </source>
</evidence>
<keyword evidence="1 2" id="KW-0732">Signal</keyword>
<keyword evidence="7" id="KW-1185">Reference proteome</keyword>
<evidence type="ECO:0000313" key="7">
    <source>
        <dbReference type="Proteomes" id="UP000324170"/>
    </source>
</evidence>
<dbReference type="KEGG" id="xdo:XDD1_3541"/>
<dbReference type="Pfam" id="PF07338">
    <property type="entry name" value="YdgH_BhsA-like"/>
    <property type="match status" value="1"/>
</dbReference>
<dbReference type="HOGENOM" id="CLU_158602_2_0_6"/>
<gene>
    <name evidence="4" type="primary">bhsA</name>
    <name evidence="5" type="ORF">LY16_01443</name>
    <name evidence="4" type="ORF">XDD1_3541</name>
</gene>
<dbReference type="InterPro" id="IPR036275">
    <property type="entry name" value="YdgH-like_sf"/>
</dbReference>
<dbReference type="AlphaFoldDB" id="A0A068QX88"/>
<reference evidence="4 6" key="1">
    <citation type="submission" date="2013-07" db="EMBL/GenBank/DDBJ databases">
        <authorList>
            <person name="Genoscope - CEA"/>
        </authorList>
    </citation>
    <scope>NUCLEOTIDE SEQUENCE [LARGE SCALE GENOMIC DNA]</scope>
    <source>
        <strain evidence="4">FRM16</strain>
        <strain evidence="6">FRM16 / DSM 17909</strain>
    </source>
</reference>
<dbReference type="OrthoDB" id="6638089at2"/>
<proteinExistence type="predicted"/>
<reference evidence="5 7" key="2">
    <citation type="submission" date="2019-07" db="EMBL/GenBank/DDBJ databases">
        <title>Genomic Encyclopedia of Type Strains, Phase I: the one thousand microbial genomes (KMG-I) project.</title>
        <authorList>
            <person name="Kyrpides N."/>
        </authorList>
    </citation>
    <scope>NUCLEOTIDE SEQUENCE [LARGE SCALE GENOMIC DNA]</scope>
    <source>
        <strain evidence="5 7">DSM 17909</strain>
    </source>
</reference>
<dbReference type="STRING" id="351671.XDD1_3541"/>
<dbReference type="RefSeq" id="WP_045972840.1">
    <property type="nucleotide sequence ID" value="NZ_CAWMED010000001.1"/>
</dbReference>
<organism evidence="4 6">
    <name type="scientific">Xenorhabdus doucetiae</name>
    <dbReference type="NCBI Taxonomy" id="351671"/>
    <lineage>
        <taxon>Bacteria</taxon>
        <taxon>Pseudomonadati</taxon>
        <taxon>Pseudomonadota</taxon>
        <taxon>Gammaproteobacteria</taxon>
        <taxon>Enterobacterales</taxon>
        <taxon>Morganellaceae</taxon>
        <taxon>Xenorhabdus</taxon>
    </lineage>
</organism>
<evidence type="ECO:0000256" key="1">
    <source>
        <dbReference type="ARBA" id="ARBA00022729"/>
    </source>
</evidence>
<evidence type="ECO:0000313" key="4">
    <source>
        <dbReference type="EMBL" id="CDG19231.1"/>
    </source>
</evidence>
<feature type="domain" description="YdgH/BhsA/McbA-like" evidence="3">
    <location>
        <begin position="32"/>
        <end position="83"/>
    </location>
</feature>
<protein>
    <submittedName>
        <fullName evidence="4">Multiple stress resistance protein BhsA</fullName>
    </submittedName>
</protein>
<sequence length="83" mass="8745">MKTSKYIAVLFALTAISFGSSAATEVKSAVGEKVGIISVTGAETLDTLTDKLSQKAEEAGAKYFRIISVVGQNNLNGTAEIYR</sequence>
<dbReference type="InterPro" id="IPR025543">
    <property type="entry name" value="Dodecin-like"/>
</dbReference>
<dbReference type="SUPFAM" id="SSF159871">
    <property type="entry name" value="YdgH-like"/>
    <property type="match status" value="1"/>
</dbReference>
<dbReference type="Gene3D" id="3.30.1660.10">
    <property type="entry name" value="Flavin-binding protein dodecin"/>
    <property type="match status" value="1"/>
</dbReference>
<feature type="signal peptide" evidence="2">
    <location>
        <begin position="1"/>
        <end position="22"/>
    </location>
</feature>
<dbReference type="EMBL" id="FO704550">
    <property type="protein sequence ID" value="CDG19231.1"/>
    <property type="molecule type" value="Genomic_DNA"/>
</dbReference>
<dbReference type="EMBL" id="VNHN01000018">
    <property type="protein sequence ID" value="TYP09184.1"/>
    <property type="molecule type" value="Genomic_DNA"/>
</dbReference>
<evidence type="ECO:0000313" key="6">
    <source>
        <dbReference type="Proteomes" id="UP000032721"/>
    </source>
</evidence>
<name>A0A068QX88_9GAMM</name>
<dbReference type="NCBIfam" id="NF047859">
    <property type="entry name" value="StressCuResBhsA"/>
    <property type="match status" value="1"/>
</dbReference>
<evidence type="ECO:0000259" key="3">
    <source>
        <dbReference type="Pfam" id="PF07338"/>
    </source>
</evidence>
<dbReference type="InterPro" id="IPR010854">
    <property type="entry name" value="YdgH/BhsA/McbA-like_dom"/>
</dbReference>
<accession>A0A068QX88</accession>
<dbReference type="Proteomes" id="UP000324170">
    <property type="component" value="Unassembled WGS sequence"/>
</dbReference>
<feature type="chain" id="PRO_5001652166" evidence="2">
    <location>
        <begin position="23"/>
        <end position="83"/>
    </location>
</feature>